<dbReference type="EMBL" id="DS268567">
    <property type="protein sequence ID" value="EFO90424.1"/>
    <property type="molecule type" value="Genomic_DNA"/>
</dbReference>
<dbReference type="GeneID" id="9806080"/>
<dbReference type="HOGENOM" id="CLU_044766_1_0_1"/>
<protein>
    <submittedName>
        <fullName evidence="3">Uncharacterized protein</fullName>
    </submittedName>
</protein>
<evidence type="ECO:0000313" key="4">
    <source>
        <dbReference type="Proteomes" id="UP000008281"/>
    </source>
</evidence>
<organism evidence="4">
    <name type="scientific">Caenorhabditis remanei</name>
    <name type="common">Caenorhabditis vulgaris</name>
    <dbReference type="NCBI Taxonomy" id="31234"/>
    <lineage>
        <taxon>Eukaryota</taxon>
        <taxon>Metazoa</taxon>
        <taxon>Ecdysozoa</taxon>
        <taxon>Nematoda</taxon>
        <taxon>Chromadorea</taxon>
        <taxon>Rhabditida</taxon>
        <taxon>Rhabditina</taxon>
        <taxon>Rhabditomorpha</taxon>
        <taxon>Rhabditoidea</taxon>
        <taxon>Rhabditidae</taxon>
        <taxon>Peloderinae</taxon>
        <taxon>Caenorhabditis</taxon>
    </lineage>
</organism>
<feature type="coiled-coil region" evidence="1">
    <location>
        <begin position="123"/>
        <end position="331"/>
    </location>
</feature>
<evidence type="ECO:0000256" key="2">
    <source>
        <dbReference type="SAM" id="MobiDB-lite"/>
    </source>
</evidence>
<proteinExistence type="predicted"/>
<keyword evidence="1" id="KW-0175">Coiled coil</keyword>
<dbReference type="KEGG" id="crq:GCK72_015898"/>
<evidence type="ECO:0000256" key="1">
    <source>
        <dbReference type="SAM" id="Coils"/>
    </source>
</evidence>
<dbReference type="STRING" id="31234.E3N9L4"/>
<gene>
    <name evidence="3" type="ORF">CRE_01255</name>
</gene>
<evidence type="ECO:0000313" key="3">
    <source>
        <dbReference type="EMBL" id="EFO90424.1"/>
    </source>
</evidence>
<feature type="compositionally biased region" description="Basic and acidic residues" evidence="2">
    <location>
        <begin position="465"/>
        <end position="481"/>
    </location>
</feature>
<name>E3N9L4_CAERE</name>
<dbReference type="Proteomes" id="UP000008281">
    <property type="component" value="Unassembled WGS sequence"/>
</dbReference>
<sequence>MDPSEILGFPQFNLQGERARHNATKLQNAGLIQQLKNANAEKEALKEQLDATQTDKLRLETENVELIGKLEKKDKAAEQLMADVEEDMEKIYKQHAKQLTKKDLGIRTLENQLAASREASTRTQSLETENAELIHQLENMNVAMRELLAERDVLRGQHAAILEERDFYMQADKLRAGTVQKLQEQLHEHSKELTDKNLEIQALKTLLAASQEESMKLQEQHDIVLCEKDRMIHNQGVRLNSEVQKYADKLKVLQEQHVEQIEAMDLELKTLEDELKTGQEQHAKELNDKDLAIRELKARLSAAEQQTADQLVEFTNEKDRLSLSIQKIQEDCLKAERGLQDVRVMLKEVQRQKEKEATSEPTTQLHIELGKLYMELQEAKKPQEAQLAAKKKEMEYLTKQHEEKLAAKDLEIERLTENVKDGKKEIENHEKMIANLRKVIYSMEYEMKEKLNAERQAALQGPKVTDPKASIEYEDVSDKEW</sequence>
<reference evidence="3" key="1">
    <citation type="submission" date="2007-07" db="EMBL/GenBank/DDBJ databases">
        <title>PCAP assembly of the Caenorhabditis remanei genome.</title>
        <authorList>
            <consortium name="The Caenorhabditis remanei Sequencing Consortium"/>
            <person name="Wilson R.K."/>
        </authorList>
    </citation>
    <scope>NUCLEOTIDE SEQUENCE [LARGE SCALE GENOMIC DNA]</scope>
    <source>
        <strain evidence="3">PB4641</strain>
    </source>
</reference>
<dbReference type="OrthoDB" id="28818at2759"/>
<dbReference type="CTD" id="9806080"/>
<dbReference type="OMA" id="CEFYKEN"/>
<keyword evidence="4" id="KW-1185">Reference proteome</keyword>
<feature type="region of interest" description="Disordered" evidence="2">
    <location>
        <begin position="458"/>
        <end position="481"/>
    </location>
</feature>
<accession>E3N9L4</accession>
<feature type="coiled-coil region" evidence="1">
    <location>
        <begin position="398"/>
        <end position="439"/>
    </location>
</feature>
<feature type="coiled-coil region" evidence="1">
    <location>
        <begin position="21"/>
        <end position="90"/>
    </location>
</feature>
<dbReference type="RefSeq" id="XP_003094908.2">
    <property type="nucleotide sequence ID" value="XM_003094860.2"/>
</dbReference>
<dbReference type="AlphaFoldDB" id="E3N9L4"/>